<keyword evidence="2" id="KW-0695">RNA-directed DNA polymerase</keyword>
<dbReference type="AlphaFoldDB" id="M5SCC7"/>
<dbReference type="PANTHER" id="PTHR34047:SF8">
    <property type="entry name" value="PROTEIN YKFC"/>
    <property type="match status" value="1"/>
</dbReference>
<evidence type="ECO:0000313" key="3">
    <source>
        <dbReference type="Proteomes" id="UP000011996"/>
    </source>
</evidence>
<organism evidence="2 3">
    <name type="scientific">Rhodopirellula europaea SH398</name>
    <dbReference type="NCBI Taxonomy" id="1263868"/>
    <lineage>
        <taxon>Bacteria</taxon>
        <taxon>Pseudomonadati</taxon>
        <taxon>Planctomycetota</taxon>
        <taxon>Planctomycetia</taxon>
        <taxon>Pirellulales</taxon>
        <taxon>Pirellulaceae</taxon>
        <taxon>Rhodopirellula</taxon>
    </lineage>
</organism>
<evidence type="ECO:0000313" key="2">
    <source>
        <dbReference type="EMBL" id="EMI29293.1"/>
    </source>
</evidence>
<name>M5SCC7_9BACT</name>
<proteinExistence type="inferred from homology"/>
<dbReference type="PANTHER" id="PTHR34047">
    <property type="entry name" value="NUCLEAR INTRON MATURASE 1, MITOCHONDRIAL-RELATED"/>
    <property type="match status" value="1"/>
</dbReference>
<dbReference type="EMBL" id="ANOF01000004">
    <property type="protein sequence ID" value="EMI29293.1"/>
    <property type="molecule type" value="Genomic_DNA"/>
</dbReference>
<protein>
    <submittedName>
        <fullName evidence="2">RNA-directed DNA polymerase (Reverse transcriptase)</fullName>
    </submittedName>
</protein>
<accession>M5SCC7</accession>
<dbReference type="Proteomes" id="UP000011996">
    <property type="component" value="Unassembled WGS sequence"/>
</dbReference>
<evidence type="ECO:0000256" key="1">
    <source>
        <dbReference type="ARBA" id="ARBA00034120"/>
    </source>
</evidence>
<dbReference type="GO" id="GO:0003964">
    <property type="term" value="F:RNA-directed DNA polymerase activity"/>
    <property type="evidence" value="ECO:0007669"/>
    <property type="project" value="UniProtKB-KW"/>
</dbReference>
<dbReference type="SUPFAM" id="SSF56672">
    <property type="entry name" value="DNA/RNA polymerases"/>
    <property type="match status" value="1"/>
</dbReference>
<dbReference type="STRING" id="1263868.RESH_00130"/>
<comment type="similarity">
    <text evidence="1">Belongs to the bacterial reverse transcriptase family.</text>
</comment>
<dbReference type="PATRIC" id="fig|1263868.3.peg.147"/>
<gene>
    <name evidence="2" type="ORF">RESH_00130</name>
</gene>
<sequence length="155" mass="18377">MRETARDRPTLKFENLLHHINVPLLHEAFDALKKSAAVGIDEVTWQQYEQDREASIEALHGRIHRGAYRAKPSKRIYISKADGRQRPIGIAALEDKIVQKATAWVMQRIYEQDFPRIQLWRPSWSRRSRRTRCVVCWREQEKSELDSGRRCERLL</sequence>
<dbReference type="InterPro" id="IPR043502">
    <property type="entry name" value="DNA/RNA_pol_sf"/>
</dbReference>
<comment type="caution">
    <text evidence="2">The sequence shown here is derived from an EMBL/GenBank/DDBJ whole genome shotgun (WGS) entry which is preliminary data.</text>
</comment>
<dbReference type="InterPro" id="IPR051083">
    <property type="entry name" value="GrpII_Intron_Splice-Mob/Def"/>
</dbReference>
<reference evidence="2 3" key="1">
    <citation type="journal article" date="2013" name="Mar. Genomics">
        <title>Expression of sulfatases in Rhodopirellula baltica and the diversity of sulfatases in the genus Rhodopirellula.</title>
        <authorList>
            <person name="Wegner C.E."/>
            <person name="Richter-Heitmann T."/>
            <person name="Klindworth A."/>
            <person name="Klockow C."/>
            <person name="Richter M."/>
            <person name="Achstetter T."/>
            <person name="Glockner F.O."/>
            <person name="Harder J."/>
        </authorList>
    </citation>
    <scope>NUCLEOTIDE SEQUENCE [LARGE SCALE GENOMIC DNA]</scope>
    <source>
        <strain evidence="2 3">SH398</strain>
    </source>
</reference>
<keyword evidence="2" id="KW-0808">Transferase</keyword>
<keyword evidence="2" id="KW-0548">Nucleotidyltransferase</keyword>